<dbReference type="AlphaFoldDB" id="A0A183A7X6"/>
<dbReference type="PANTHER" id="PTHR33667">
    <property type="entry name" value="SI:DKEY-57N24.6"/>
    <property type="match status" value="1"/>
</dbReference>
<accession>A0A183A7X6</accession>
<gene>
    <name evidence="2" type="ORF">ECPE_LOCUS3061</name>
</gene>
<feature type="region of interest" description="Disordered" evidence="1">
    <location>
        <begin position="587"/>
        <end position="608"/>
    </location>
</feature>
<dbReference type="Proteomes" id="UP000272942">
    <property type="component" value="Unassembled WGS sequence"/>
</dbReference>
<reference evidence="2 3" key="2">
    <citation type="submission" date="2018-11" db="EMBL/GenBank/DDBJ databases">
        <authorList>
            <consortium name="Pathogen Informatics"/>
        </authorList>
    </citation>
    <scope>NUCLEOTIDE SEQUENCE [LARGE SCALE GENOMIC DNA]</scope>
    <source>
        <strain evidence="2 3">Egypt</strain>
    </source>
</reference>
<name>A0A183A7X6_9TREM</name>
<dbReference type="EMBL" id="UZAN01040067">
    <property type="protein sequence ID" value="VDP68309.1"/>
    <property type="molecule type" value="Genomic_DNA"/>
</dbReference>
<dbReference type="WBParaSite" id="ECPE_0000306401-mRNA-1">
    <property type="protein sequence ID" value="ECPE_0000306401-mRNA-1"/>
    <property type="gene ID" value="ECPE_0000306401"/>
</dbReference>
<evidence type="ECO:0000256" key="1">
    <source>
        <dbReference type="SAM" id="MobiDB-lite"/>
    </source>
</evidence>
<evidence type="ECO:0000313" key="3">
    <source>
        <dbReference type="Proteomes" id="UP000272942"/>
    </source>
</evidence>
<evidence type="ECO:0000313" key="4">
    <source>
        <dbReference type="WBParaSite" id="ECPE_0000306401-mRNA-1"/>
    </source>
</evidence>
<dbReference type="PANTHER" id="PTHR33667:SF7">
    <property type="entry name" value="RIKEN CDNA 1810020O05 GENE"/>
    <property type="match status" value="1"/>
</dbReference>
<sequence>MISTAAPREFVAGLTTKLSTESLPRYSVRYSDTVEFEELLVGLELDGPLLTEDQRELFKPLVIHVGGIAGLPLGFFSSWDQMNQTCKPLTLQWQLADLKSYHSRCYRQNDSIDMDEVQVILMGLLPVEKIRELLQSRPLIIDLYDRVPDSKSTAESPKDAFSVGGTYGTQPGDDKFGYVEANMENIHESDEPSTAENKFTVDQYPTGRVVVHLREMLVLEQNVMDCTYSVTPLSETTLDLQTAMRTTSENPRKVKRQYVGYLDAGCSMSVRIELSGNLNQLKTQEESPSLGLKRFVFVVRMCDTDPGIQRFHLNDREFDFIILEAPDSQLARKLEGLIEEHMKHGKDVFGQYIRILYNSELSFTEHLYWHLDWALSPIQLMVPMNELIRQPLFHVRDLVPRLAYCAIERLQTIRNTCQTLVDVAQADLFPTMAMLEAIRGEFAIPTALVSNACSRGSTASRRVPIKQSTDSAPTDRVEVTLPAAHKETTLKRPWTNYIGRQPIFSRNRTCFSSITRLFRSTTEMSNATFSYSIQKLNATELAKSELQTTLLSPRKRYTYSQFYLRSGEFAAAVDPLDWPSTLRRVGSDTRNRNLRSQERKPKWDAYPPKVGHAQERVHFKARIQKKLNQGLLPTPDLRI</sequence>
<protein>
    <submittedName>
        <fullName evidence="4">AAA domain-containing protein</fullName>
    </submittedName>
</protein>
<keyword evidence="3" id="KW-1185">Reference proteome</keyword>
<proteinExistence type="predicted"/>
<dbReference type="OrthoDB" id="188352at2759"/>
<organism evidence="4">
    <name type="scientific">Echinostoma caproni</name>
    <dbReference type="NCBI Taxonomy" id="27848"/>
    <lineage>
        <taxon>Eukaryota</taxon>
        <taxon>Metazoa</taxon>
        <taxon>Spiralia</taxon>
        <taxon>Lophotrochozoa</taxon>
        <taxon>Platyhelminthes</taxon>
        <taxon>Trematoda</taxon>
        <taxon>Digenea</taxon>
        <taxon>Plagiorchiida</taxon>
        <taxon>Echinostomata</taxon>
        <taxon>Echinostomatoidea</taxon>
        <taxon>Echinostomatidae</taxon>
        <taxon>Echinostoma</taxon>
    </lineage>
</organism>
<feature type="compositionally biased region" description="Basic and acidic residues" evidence="1">
    <location>
        <begin position="587"/>
        <end position="603"/>
    </location>
</feature>
<evidence type="ECO:0000313" key="2">
    <source>
        <dbReference type="EMBL" id="VDP68309.1"/>
    </source>
</evidence>
<reference evidence="4" key="1">
    <citation type="submission" date="2016-06" db="UniProtKB">
        <authorList>
            <consortium name="WormBaseParasite"/>
        </authorList>
    </citation>
    <scope>IDENTIFICATION</scope>
</reference>
<feature type="region of interest" description="Disordered" evidence="1">
    <location>
        <begin position="149"/>
        <end position="168"/>
    </location>
</feature>